<evidence type="ECO:0000256" key="7">
    <source>
        <dbReference type="ARBA" id="ARBA00022842"/>
    </source>
</evidence>
<dbReference type="InterPro" id="IPR006390">
    <property type="entry name" value="DHP_synth_dom"/>
</dbReference>
<dbReference type="SUPFAM" id="SSF51717">
    <property type="entry name" value="Dihydropteroate synthetase-like"/>
    <property type="match status" value="1"/>
</dbReference>
<evidence type="ECO:0000256" key="5">
    <source>
        <dbReference type="ARBA" id="ARBA00022679"/>
    </source>
</evidence>
<evidence type="ECO:0000313" key="11">
    <source>
        <dbReference type="EMBL" id="UOB16559.1"/>
    </source>
</evidence>
<comment type="pathway">
    <text evidence="3 9">Cofactor biosynthesis; tetrahydrofolate biosynthesis; 7,8-dihydrofolate from 2-amino-4-hydroxy-6-hydroxymethyl-7,8-dihydropteridine diphosphate and 4-aminobenzoate: step 1/2.</text>
</comment>
<dbReference type="GO" id="GO:0004156">
    <property type="term" value="F:dihydropteroate synthase activity"/>
    <property type="evidence" value="ECO:0007669"/>
    <property type="project" value="UniProtKB-EC"/>
</dbReference>
<comment type="function">
    <text evidence="9">Catalyzes the condensation of para-aminobenzoate (pABA) with 6-hydroxymethyl-7,8-dihydropterin diphosphate (DHPt-PP) to form 7,8-dihydropteroate (H2Pte), the immediate precursor of folate derivatives.</text>
</comment>
<evidence type="ECO:0000313" key="12">
    <source>
        <dbReference type="Proteomes" id="UP000831290"/>
    </source>
</evidence>
<dbReference type="Proteomes" id="UP000831290">
    <property type="component" value="Chromosome"/>
</dbReference>
<dbReference type="InterPro" id="IPR000489">
    <property type="entry name" value="Pterin-binding_dom"/>
</dbReference>
<evidence type="ECO:0000259" key="10">
    <source>
        <dbReference type="PROSITE" id="PS50972"/>
    </source>
</evidence>
<dbReference type="InterPro" id="IPR011005">
    <property type="entry name" value="Dihydropteroate_synth-like_sf"/>
</dbReference>
<dbReference type="RefSeq" id="WP_255841772.1">
    <property type="nucleotide sequence ID" value="NZ_CP094358.1"/>
</dbReference>
<keyword evidence="5 9" id="KW-0808">Transferase</keyword>
<keyword evidence="6 9" id="KW-0479">Metal-binding</keyword>
<dbReference type="PANTHER" id="PTHR20941:SF1">
    <property type="entry name" value="FOLIC ACID SYNTHESIS PROTEIN FOL1"/>
    <property type="match status" value="1"/>
</dbReference>
<evidence type="ECO:0000256" key="1">
    <source>
        <dbReference type="ARBA" id="ARBA00000012"/>
    </source>
</evidence>
<sequence>MTINCKGNLIDLSTPKVMGILNITPDSFYDGGKYKNEHDILLQVEKMLQGGATFVDVGAYSSRPGAENIPEDEELKKSVEVTRLILKHFPDCIISVDTFRSKVAKENIEAGAALVNDISAGDMDNKMMETVAKFQVPYIIMHMKGIPETMQKNINYKDVVKEIIYYFSKKIADANKLKINDLIIDPGFGFGKTLDNNYEILNKLELFKMPELPILVGASRKSMIYKLLNINPNDALNGTTSINTIALLKGANILRVHDVKEAMECVKIFNQLNSYHNN</sequence>
<evidence type="ECO:0000256" key="6">
    <source>
        <dbReference type="ARBA" id="ARBA00022723"/>
    </source>
</evidence>
<reference evidence="11" key="1">
    <citation type="submission" date="2022-03" db="EMBL/GenBank/DDBJ databases">
        <title>Description of Abyssus ytuae gen. nov., sp. nov., a novel member of the family Flavobacteriaceae isolated from the sediment of Mariana Trench.</title>
        <authorList>
            <person name="Zhang J."/>
            <person name="Xu X."/>
        </authorList>
    </citation>
    <scope>NUCLEOTIDE SEQUENCE</scope>
    <source>
        <strain evidence="11">MT3330</strain>
    </source>
</reference>
<gene>
    <name evidence="11" type="primary">folP</name>
    <name evidence="11" type="ORF">MQE35_12530</name>
</gene>
<feature type="domain" description="Pterin-binding" evidence="10">
    <location>
        <begin position="15"/>
        <end position="267"/>
    </location>
</feature>
<dbReference type="GO" id="GO:0046654">
    <property type="term" value="P:tetrahydrofolate biosynthetic process"/>
    <property type="evidence" value="ECO:0007669"/>
    <property type="project" value="TreeGrafter"/>
</dbReference>
<proteinExistence type="inferred from homology"/>
<evidence type="ECO:0000256" key="9">
    <source>
        <dbReference type="RuleBase" id="RU361205"/>
    </source>
</evidence>
<dbReference type="InterPro" id="IPR045031">
    <property type="entry name" value="DHP_synth-like"/>
</dbReference>
<protein>
    <recommendedName>
        <fullName evidence="4 9">Dihydropteroate synthase</fullName>
        <shortName evidence="9">DHPS</shortName>
        <ecNumber evidence="4 9">2.5.1.15</ecNumber>
    </recommendedName>
    <alternativeName>
        <fullName evidence="9">Dihydropteroate pyrophosphorylase</fullName>
    </alternativeName>
</protein>
<dbReference type="KEGG" id="fbm:MQE35_12530"/>
<dbReference type="GO" id="GO:0046872">
    <property type="term" value="F:metal ion binding"/>
    <property type="evidence" value="ECO:0007669"/>
    <property type="project" value="UniProtKB-KW"/>
</dbReference>
<evidence type="ECO:0000256" key="3">
    <source>
        <dbReference type="ARBA" id="ARBA00004763"/>
    </source>
</evidence>
<dbReference type="Pfam" id="PF00809">
    <property type="entry name" value="Pterin_bind"/>
    <property type="match status" value="1"/>
</dbReference>
<dbReference type="Gene3D" id="3.20.20.20">
    <property type="entry name" value="Dihydropteroate synthase-like"/>
    <property type="match status" value="1"/>
</dbReference>
<dbReference type="GO" id="GO:0046656">
    <property type="term" value="P:folic acid biosynthetic process"/>
    <property type="evidence" value="ECO:0007669"/>
    <property type="project" value="UniProtKB-KW"/>
</dbReference>
<keyword evidence="8 9" id="KW-0289">Folate biosynthesis</keyword>
<evidence type="ECO:0000256" key="2">
    <source>
        <dbReference type="ARBA" id="ARBA00001946"/>
    </source>
</evidence>
<evidence type="ECO:0000256" key="4">
    <source>
        <dbReference type="ARBA" id="ARBA00012458"/>
    </source>
</evidence>
<dbReference type="AlphaFoldDB" id="A0A9E6ZJ78"/>
<accession>A0A9E6ZJ78</accession>
<dbReference type="EC" id="2.5.1.15" evidence="4 9"/>
<organism evidence="11 12">
    <name type="scientific">Abyssalbus ytuae</name>
    <dbReference type="NCBI Taxonomy" id="2926907"/>
    <lineage>
        <taxon>Bacteria</taxon>
        <taxon>Pseudomonadati</taxon>
        <taxon>Bacteroidota</taxon>
        <taxon>Flavobacteriia</taxon>
        <taxon>Flavobacteriales</taxon>
        <taxon>Flavobacteriaceae</taxon>
        <taxon>Abyssalbus</taxon>
    </lineage>
</organism>
<evidence type="ECO:0000256" key="8">
    <source>
        <dbReference type="ARBA" id="ARBA00022909"/>
    </source>
</evidence>
<comment type="catalytic activity">
    <reaction evidence="1">
        <text>(7,8-dihydropterin-6-yl)methyl diphosphate + 4-aminobenzoate = 7,8-dihydropteroate + diphosphate</text>
        <dbReference type="Rhea" id="RHEA:19949"/>
        <dbReference type="ChEBI" id="CHEBI:17836"/>
        <dbReference type="ChEBI" id="CHEBI:17839"/>
        <dbReference type="ChEBI" id="CHEBI:33019"/>
        <dbReference type="ChEBI" id="CHEBI:72950"/>
        <dbReference type="EC" id="2.5.1.15"/>
    </reaction>
</comment>
<dbReference type="CDD" id="cd00739">
    <property type="entry name" value="DHPS"/>
    <property type="match status" value="1"/>
</dbReference>
<name>A0A9E6ZJ78_9FLAO</name>
<keyword evidence="12" id="KW-1185">Reference proteome</keyword>
<dbReference type="NCBIfam" id="TIGR01496">
    <property type="entry name" value="DHPS"/>
    <property type="match status" value="1"/>
</dbReference>
<comment type="cofactor">
    <cofactor evidence="2 9">
        <name>Mg(2+)</name>
        <dbReference type="ChEBI" id="CHEBI:18420"/>
    </cofactor>
</comment>
<dbReference type="PANTHER" id="PTHR20941">
    <property type="entry name" value="FOLATE SYNTHESIS PROTEINS"/>
    <property type="match status" value="1"/>
</dbReference>
<comment type="similarity">
    <text evidence="9">Belongs to the DHPS family.</text>
</comment>
<dbReference type="PROSITE" id="PS00792">
    <property type="entry name" value="DHPS_1"/>
    <property type="match status" value="1"/>
</dbReference>
<dbReference type="GO" id="GO:0005829">
    <property type="term" value="C:cytosol"/>
    <property type="evidence" value="ECO:0007669"/>
    <property type="project" value="TreeGrafter"/>
</dbReference>
<dbReference type="EMBL" id="CP094358">
    <property type="protein sequence ID" value="UOB16559.1"/>
    <property type="molecule type" value="Genomic_DNA"/>
</dbReference>
<dbReference type="PROSITE" id="PS50972">
    <property type="entry name" value="PTERIN_BINDING"/>
    <property type="match status" value="1"/>
</dbReference>
<keyword evidence="7 9" id="KW-0460">Magnesium</keyword>